<accession>A0ABV6RZZ6</accession>
<evidence type="ECO:0000313" key="2">
    <source>
        <dbReference type="EMBL" id="MFC0682560.1"/>
    </source>
</evidence>
<reference evidence="2 3" key="1">
    <citation type="submission" date="2024-09" db="EMBL/GenBank/DDBJ databases">
        <authorList>
            <person name="Sun Q."/>
            <person name="Mori K."/>
        </authorList>
    </citation>
    <scope>NUCLEOTIDE SEQUENCE [LARGE SCALE GENOMIC DNA]</scope>
    <source>
        <strain evidence="2 3">KCTC 23076</strain>
    </source>
</reference>
<dbReference type="SUPFAM" id="SSF55166">
    <property type="entry name" value="Hedgehog/DD-peptidase"/>
    <property type="match status" value="1"/>
</dbReference>
<feature type="chain" id="PRO_5047538483" description="Peptidase M15A C-terminal domain-containing protein" evidence="1">
    <location>
        <begin position="27"/>
        <end position="347"/>
    </location>
</feature>
<sequence>MSVFASRKTAGALLLLALFGPGIAEAQAPLPAKVVAAGELPGSVGYVTVKRSPNDVIDANVGRWDTPYPYPDTGERAPGLQPTGFSTFYVDIDVNDGGTAVLSYLMQTYDAGVWDWYDIYMQTPDGEVQLVTRLGKPGRQYGTYWTSPRVSLSQSLNKWRNQRVRFVFRVQQDGWGDQTQGQVIGFSLSNCPVPPLSPITDPAAISFESGNRIVIDRLVPAAQTGLACMKQAVAQLGGSWSLSSAYRPPSYQTHLREVWDRWKLLRNNTNAECSALKSQVRSEFQGHSLLVSQRPAAGNPNAPHARGIAFDVSIRGLPAGHTVDTVAASCNMYRPWPVNDPPHYHPR</sequence>
<dbReference type="InterPro" id="IPR009045">
    <property type="entry name" value="Zn_M74/Hedgehog-like"/>
</dbReference>
<evidence type="ECO:0000313" key="3">
    <source>
        <dbReference type="Proteomes" id="UP001589896"/>
    </source>
</evidence>
<evidence type="ECO:0000256" key="1">
    <source>
        <dbReference type="SAM" id="SignalP"/>
    </source>
</evidence>
<keyword evidence="1" id="KW-0732">Signal</keyword>
<dbReference type="Proteomes" id="UP001589896">
    <property type="component" value="Unassembled WGS sequence"/>
</dbReference>
<keyword evidence="3" id="KW-1185">Reference proteome</keyword>
<name>A0ABV6RZZ6_9GAMM</name>
<dbReference type="RefSeq" id="WP_386676688.1">
    <property type="nucleotide sequence ID" value="NZ_JBHLTG010000015.1"/>
</dbReference>
<comment type="caution">
    <text evidence="2">The sequence shown here is derived from an EMBL/GenBank/DDBJ whole genome shotgun (WGS) entry which is preliminary data.</text>
</comment>
<proteinExistence type="predicted"/>
<feature type="signal peptide" evidence="1">
    <location>
        <begin position="1"/>
        <end position="26"/>
    </location>
</feature>
<gene>
    <name evidence="2" type="ORF">ACFFGH_32415</name>
</gene>
<protein>
    <recommendedName>
        <fullName evidence="4">Peptidase M15A C-terminal domain-containing protein</fullName>
    </recommendedName>
</protein>
<evidence type="ECO:0008006" key="4">
    <source>
        <dbReference type="Google" id="ProtNLM"/>
    </source>
</evidence>
<dbReference type="EMBL" id="JBHLTG010000015">
    <property type="protein sequence ID" value="MFC0682560.1"/>
    <property type="molecule type" value="Genomic_DNA"/>
</dbReference>
<organism evidence="2 3">
    <name type="scientific">Lysobacter korlensis</name>
    <dbReference type="NCBI Taxonomy" id="553636"/>
    <lineage>
        <taxon>Bacteria</taxon>
        <taxon>Pseudomonadati</taxon>
        <taxon>Pseudomonadota</taxon>
        <taxon>Gammaproteobacteria</taxon>
        <taxon>Lysobacterales</taxon>
        <taxon>Lysobacteraceae</taxon>
        <taxon>Lysobacter</taxon>
    </lineage>
</organism>